<dbReference type="Proteomes" id="UP000008810">
    <property type="component" value="Chromosome 3"/>
</dbReference>
<dbReference type="OrthoDB" id="10582329at2759"/>
<dbReference type="InterPro" id="IPR047664">
    <property type="entry name" value="SWEET"/>
</dbReference>
<evidence type="ECO:0000256" key="5">
    <source>
        <dbReference type="ARBA" id="ARBA00022597"/>
    </source>
</evidence>
<evidence type="ECO:0000256" key="3">
    <source>
        <dbReference type="ARBA" id="ARBA00022448"/>
    </source>
</evidence>
<keyword evidence="6 10" id="KW-0812">Transmembrane</keyword>
<dbReference type="EnsemblPlants" id="PNT69347">
    <property type="protein sequence ID" value="PNT69347"/>
    <property type="gene ID" value="BRADI_3g54233v3"/>
</dbReference>
<evidence type="ECO:0000256" key="4">
    <source>
        <dbReference type="ARBA" id="ARBA00022475"/>
    </source>
</evidence>
<keyword evidence="4" id="KW-1003">Cell membrane</keyword>
<evidence type="ECO:0000256" key="8">
    <source>
        <dbReference type="ARBA" id="ARBA00022989"/>
    </source>
</evidence>
<feature type="transmembrane region" description="Helical" evidence="10">
    <location>
        <begin position="77"/>
        <end position="100"/>
    </location>
</feature>
<dbReference type="Pfam" id="PF03083">
    <property type="entry name" value="MtN3_slv"/>
    <property type="match status" value="1"/>
</dbReference>
<feature type="transmembrane region" description="Helical" evidence="10">
    <location>
        <begin position="20"/>
        <end position="41"/>
    </location>
</feature>
<evidence type="ECO:0000313" key="13">
    <source>
        <dbReference type="Proteomes" id="UP000008810"/>
    </source>
</evidence>
<evidence type="ECO:0000256" key="7">
    <source>
        <dbReference type="ARBA" id="ARBA00022737"/>
    </source>
</evidence>
<evidence type="ECO:0000256" key="10">
    <source>
        <dbReference type="SAM" id="Phobius"/>
    </source>
</evidence>
<evidence type="ECO:0000313" key="12">
    <source>
        <dbReference type="EnsemblPlants" id="PNT69347"/>
    </source>
</evidence>
<reference evidence="11 12" key="1">
    <citation type="journal article" date="2010" name="Nature">
        <title>Genome sequencing and analysis of the model grass Brachypodium distachyon.</title>
        <authorList>
            <consortium name="International Brachypodium Initiative"/>
        </authorList>
    </citation>
    <scope>NUCLEOTIDE SEQUENCE [LARGE SCALE GENOMIC DNA]</scope>
    <source>
        <strain evidence="11">Bd21</strain>
        <strain evidence="12">cv. Bd21</strain>
    </source>
</reference>
<keyword evidence="8 10" id="KW-1133">Transmembrane helix</keyword>
<name>A0A2K2D4Z4_BRADI</name>
<protein>
    <recommendedName>
        <fullName evidence="14">Bidirectional sugar transporter SWEET</fullName>
    </recommendedName>
</protein>
<dbReference type="GO" id="GO:0016020">
    <property type="term" value="C:membrane"/>
    <property type="evidence" value="ECO:0000318"/>
    <property type="project" value="GO_Central"/>
</dbReference>
<comment type="similarity">
    <text evidence="2">Belongs to the SWEET sugar transporter family.</text>
</comment>
<dbReference type="PANTHER" id="PTHR10791">
    <property type="entry name" value="RAG1-ACTIVATING PROTEIN 1"/>
    <property type="match status" value="1"/>
</dbReference>
<comment type="subcellular location">
    <subcellularLocation>
        <location evidence="1">Cell membrane</location>
        <topology evidence="1">Multi-pass membrane protein</topology>
    </subcellularLocation>
</comment>
<sequence>MWLIYGLPTFPSFSNMPVMVANMVGIVVESIYITIWFRYAVGGRVIPLIVLILVIAMILVILFMAIVKVIVQKAWSILFVGCFAAISGGIMYVIPIKIAYELFITKELGRMSILENSTSFLNGLIWTIYACVDKLNSFVLGPNVVGIASSVLQQVVWTLVWFYNRNHPAEQA</sequence>
<dbReference type="AlphaFoldDB" id="A0A2K2D4Z4"/>
<evidence type="ECO:0000256" key="1">
    <source>
        <dbReference type="ARBA" id="ARBA00004651"/>
    </source>
</evidence>
<evidence type="ECO:0000256" key="2">
    <source>
        <dbReference type="ARBA" id="ARBA00007809"/>
    </source>
</evidence>
<dbReference type="Gene3D" id="1.20.1280.290">
    <property type="match status" value="1"/>
</dbReference>
<dbReference type="GeneID" id="112271434"/>
<dbReference type="STRING" id="15368.A0A2K2D4Z4"/>
<evidence type="ECO:0000256" key="6">
    <source>
        <dbReference type="ARBA" id="ARBA00022692"/>
    </source>
</evidence>
<organism evidence="11">
    <name type="scientific">Brachypodium distachyon</name>
    <name type="common">Purple false brome</name>
    <name type="synonym">Trachynia distachya</name>
    <dbReference type="NCBI Taxonomy" id="15368"/>
    <lineage>
        <taxon>Eukaryota</taxon>
        <taxon>Viridiplantae</taxon>
        <taxon>Streptophyta</taxon>
        <taxon>Embryophyta</taxon>
        <taxon>Tracheophyta</taxon>
        <taxon>Spermatophyta</taxon>
        <taxon>Magnoliopsida</taxon>
        <taxon>Liliopsida</taxon>
        <taxon>Poales</taxon>
        <taxon>Poaceae</taxon>
        <taxon>BOP clade</taxon>
        <taxon>Pooideae</taxon>
        <taxon>Stipodae</taxon>
        <taxon>Brachypodieae</taxon>
        <taxon>Brachypodium</taxon>
    </lineage>
</organism>
<dbReference type="GO" id="GO:0005886">
    <property type="term" value="C:plasma membrane"/>
    <property type="evidence" value="ECO:0007669"/>
    <property type="project" value="UniProtKB-SubCell"/>
</dbReference>
<keyword evidence="7" id="KW-0677">Repeat</keyword>
<reference evidence="11" key="2">
    <citation type="submission" date="2017-06" db="EMBL/GenBank/DDBJ databases">
        <title>WGS assembly of Brachypodium distachyon.</title>
        <authorList>
            <consortium name="The International Brachypodium Initiative"/>
            <person name="Lucas S."/>
            <person name="Harmon-Smith M."/>
            <person name="Lail K."/>
            <person name="Tice H."/>
            <person name="Grimwood J."/>
            <person name="Bruce D."/>
            <person name="Barry K."/>
            <person name="Shu S."/>
            <person name="Lindquist E."/>
            <person name="Wang M."/>
            <person name="Pitluck S."/>
            <person name="Vogel J.P."/>
            <person name="Garvin D.F."/>
            <person name="Mockler T.C."/>
            <person name="Schmutz J."/>
            <person name="Rokhsar D."/>
            <person name="Bevan M.W."/>
        </authorList>
    </citation>
    <scope>NUCLEOTIDE SEQUENCE</scope>
    <source>
        <strain evidence="11">Bd21</strain>
    </source>
</reference>
<feature type="transmembrane region" description="Helical" evidence="10">
    <location>
        <begin position="48"/>
        <end position="71"/>
    </location>
</feature>
<keyword evidence="3" id="KW-0813">Transport</keyword>
<dbReference type="GO" id="GO:0051119">
    <property type="term" value="F:sugar transmembrane transporter activity"/>
    <property type="evidence" value="ECO:0000318"/>
    <property type="project" value="GO_Central"/>
</dbReference>
<dbReference type="PANTHER" id="PTHR10791:SF130">
    <property type="entry name" value="BIDIRECTIONAL SUGAR TRANSPORTER SWEET6-RELATED"/>
    <property type="match status" value="1"/>
</dbReference>
<dbReference type="GO" id="GO:0008643">
    <property type="term" value="P:carbohydrate transport"/>
    <property type="evidence" value="ECO:0000318"/>
    <property type="project" value="GO_Central"/>
</dbReference>
<proteinExistence type="inferred from homology"/>
<accession>A0A2K2D4Z4</accession>
<evidence type="ECO:0000313" key="11">
    <source>
        <dbReference type="EMBL" id="PNT69347.1"/>
    </source>
</evidence>
<keyword evidence="13" id="KW-1185">Reference proteome</keyword>
<evidence type="ECO:0008006" key="14">
    <source>
        <dbReference type="Google" id="ProtNLM"/>
    </source>
</evidence>
<dbReference type="InterPro" id="IPR004316">
    <property type="entry name" value="SWEET_rpt"/>
</dbReference>
<gene>
    <name evidence="12" type="primary">LOC112271434</name>
    <name evidence="11" type="ORF">BRADI_3g54233v3</name>
</gene>
<dbReference type="EMBL" id="CM000882">
    <property type="protein sequence ID" value="PNT69347.1"/>
    <property type="molecule type" value="Genomic_DNA"/>
</dbReference>
<evidence type="ECO:0000256" key="9">
    <source>
        <dbReference type="ARBA" id="ARBA00023136"/>
    </source>
</evidence>
<reference evidence="12" key="3">
    <citation type="submission" date="2018-08" db="UniProtKB">
        <authorList>
            <consortium name="EnsemblPlants"/>
        </authorList>
    </citation>
    <scope>IDENTIFICATION</scope>
    <source>
        <strain evidence="12">cv. Bd21</strain>
    </source>
</reference>
<dbReference type="Gramene" id="PNT69347">
    <property type="protein sequence ID" value="PNT69347"/>
    <property type="gene ID" value="BRADI_3g54233v3"/>
</dbReference>
<dbReference type="RefSeq" id="XP_024316263.1">
    <property type="nucleotide sequence ID" value="XM_024460495.1"/>
</dbReference>
<keyword evidence="9 10" id="KW-0472">Membrane</keyword>
<keyword evidence="5" id="KW-0762">Sugar transport</keyword>